<dbReference type="EMBL" id="BMMM01000035">
    <property type="protein sequence ID" value="GGN96221.1"/>
    <property type="molecule type" value="Genomic_DNA"/>
</dbReference>
<gene>
    <name evidence="1" type="ORF">GCM10011579_097430</name>
</gene>
<dbReference type="Gene3D" id="3.30.565.10">
    <property type="entry name" value="Histidine kinase-like ATPase, C-terminal domain"/>
    <property type="match status" value="1"/>
</dbReference>
<dbReference type="InterPro" id="IPR036890">
    <property type="entry name" value="HATPase_C_sf"/>
</dbReference>
<dbReference type="Proteomes" id="UP000600365">
    <property type="component" value="Unassembled WGS sequence"/>
</dbReference>
<comment type="caution">
    <text evidence="1">The sequence shown here is derived from an EMBL/GenBank/DDBJ whole genome shotgun (WGS) entry which is preliminary data.</text>
</comment>
<evidence type="ECO:0000313" key="2">
    <source>
        <dbReference type="Proteomes" id="UP000600365"/>
    </source>
</evidence>
<name>A0A917YGC5_9ACTN</name>
<proteinExistence type="predicted"/>
<accession>A0A917YGC5</accession>
<sequence length="106" mass="11751">MAATHRAGSRRCRERRFTDELIVSELLGNAVRYGAPLLQLRLILDRMLTCEVSDGATSAPQVKHARTIDEPSVGYPNVNAYASAPDSRNVICMVRSRTVSCSRTSW</sequence>
<keyword evidence="2" id="KW-1185">Reference proteome</keyword>
<evidence type="ECO:0000313" key="1">
    <source>
        <dbReference type="EMBL" id="GGN96221.1"/>
    </source>
</evidence>
<reference evidence="1 2" key="1">
    <citation type="journal article" date="2014" name="Int. J. Syst. Evol. Microbiol.">
        <title>Complete genome sequence of Corynebacterium casei LMG S-19264T (=DSM 44701T), isolated from a smear-ripened cheese.</title>
        <authorList>
            <consortium name="US DOE Joint Genome Institute (JGI-PGF)"/>
            <person name="Walter F."/>
            <person name="Albersmeier A."/>
            <person name="Kalinowski J."/>
            <person name="Ruckert C."/>
        </authorList>
    </citation>
    <scope>NUCLEOTIDE SEQUENCE [LARGE SCALE GENOMIC DNA]</scope>
    <source>
        <strain evidence="1 2">CGMCC 4.7111</strain>
    </source>
</reference>
<dbReference type="AlphaFoldDB" id="A0A917YGC5"/>
<protein>
    <submittedName>
        <fullName evidence="1">Uncharacterized protein</fullName>
    </submittedName>
</protein>
<organism evidence="1 2">
    <name type="scientific">Streptomyces albiflavescens</name>
    <dbReference type="NCBI Taxonomy" id="1623582"/>
    <lineage>
        <taxon>Bacteria</taxon>
        <taxon>Bacillati</taxon>
        <taxon>Actinomycetota</taxon>
        <taxon>Actinomycetes</taxon>
        <taxon>Kitasatosporales</taxon>
        <taxon>Streptomycetaceae</taxon>
        <taxon>Streptomyces</taxon>
    </lineage>
</organism>